<protein>
    <recommendedName>
        <fullName evidence="22">Aminopeptidase</fullName>
        <ecNumber evidence="22">3.4.11.-</ecNumber>
    </recommendedName>
</protein>
<evidence type="ECO:0000256" key="3">
    <source>
        <dbReference type="ARBA" id="ARBA00004609"/>
    </source>
</evidence>
<evidence type="ECO:0000256" key="4">
    <source>
        <dbReference type="ARBA" id="ARBA00010136"/>
    </source>
</evidence>
<dbReference type="Gene3D" id="2.60.40.1730">
    <property type="entry name" value="tricorn interacting facor f3 domain"/>
    <property type="match status" value="1"/>
</dbReference>
<evidence type="ECO:0000256" key="7">
    <source>
        <dbReference type="ARBA" id="ARBA00022475"/>
    </source>
</evidence>
<keyword evidence="19" id="KW-1015">Disulfide bond</keyword>
<proteinExistence type="inferred from homology"/>
<keyword evidence="27" id="KW-1185">Reference proteome</keyword>
<dbReference type="InterPro" id="IPR034016">
    <property type="entry name" value="M1_APN-typ"/>
</dbReference>
<evidence type="ECO:0000256" key="16">
    <source>
        <dbReference type="ARBA" id="ARBA00022989"/>
    </source>
</evidence>
<gene>
    <name evidence="26" type="ORF">PR048_008877</name>
</gene>
<evidence type="ECO:0000256" key="17">
    <source>
        <dbReference type="ARBA" id="ARBA00023049"/>
    </source>
</evidence>
<comment type="subcellular location">
    <subcellularLocation>
        <location evidence="3">Cell membrane</location>
        <topology evidence="3">Lipid-anchor</topology>
        <topology evidence="3">GPI-anchor</topology>
    </subcellularLocation>
    <subcellularLocation>
        <location evidence="2">Cell membrane</location>
        <topology evidence="2">Single-pass type II membrane protein</topology>
    </subcellularLocation>
</comment>
<dbReference type="CDD" id="cd09601">
    <property type="entry name" value="M1_APN-Q_like"/>
    <property type="match status" value="1"/>
</dbReference>
<keyword evidence="15" id="KW-0735">Signal-anchor</keyword>
<dbReference type="InterPro" id="IPR024571">
    <property type="entry name" value="ERAP1-like_C_dom"/>
</dbReference>
<keyword evidence="16" id="KW-1133">Transmembrane helix</keyword>
<dbReference type="Proteomes" id="UP001159363">
    <property type="component" value="Chromosome 3"/>
</dbReference>
<evidence type="ECO:0000256" key="14">
    <source>
        <dbReference type="ARBA" id="ARBA00022837"/>
    </source>
</evidence>
<dbReference type="Pfam" id="PF01433">
    <property type="entry name" value="Peptidase_M1"/>
    <property type="match status" value="1"/>
</dbReference>
<dbReference type="InterPro" id="IPR050344">
    <property type="entry name" value="Peptidase_M1_aminopeptidases"/>
</dbReference>
<evidence type="ECO:0000256" key="6">
    <source>
        <dbReference type="ARBA" id="ARBA00022438"/>
    </source>
</evidence>
<dbReference type="Pfam" id="PF11838">
    <property type="entry name" value="ERAP1_C"/>
    <property type="match status" value="1"/>
</dbReference>
<keyword evidence="12 22" id="KW-0378">Hydrolase</keyword>
<dbReference type="PANTHER" id="PTHR11533">
    <property type="entry name" value="PROTEASE M1 ZINC METALLOPROTEASE"/>
    <property type="match status" value="1"/>
</dbReference>
<comment type="catalytic activity">
    <reaction evidence="1">
        <text>Release of N-terminal glutamate (and to a lesser extent aspartate) from a peptide.</text>
        <dbReference type="EC" id="3.4.11.7"/>
    </reaction>
</comment>
<dbReference type="InterPro" id="IPR027268">
    <property type="entry name" value="Peptidase_M4/M1_CTD_sf"/>
</dbReference>
<evidence type="ECO:0000256" key="2">
    <source>
        <dbReference type="ARBA" id="ARBA00004401"/>
    </source>
</evidence>
<evidence type="ECO:0000256" key="8">
    <source>
        <dbReference type="ARBA" id="ARBA00022622"/>
    </source>
</evidence>
<evidence type="ECO:0000256" key="1">
    <source>
        <dbReference type="ARBA" id="ARBA00001703"/>
    </source>
</evidence>
<evidence type="ECO:0000256" key="13">
    <source>
        <dbReference type="ARBA" id="ARBA00022833"/>
    </source>
</evidence>
<evidence type="ECO:0000256" key="18">
    <source>
        <dbReference type="ARBA" id="ARBA00023136"/>
    </source>
</evidence>
<comment type="similarity">
    <text evidence="4 22">Belongs to the peptidase M1 family.</text>
</comment>
<dbReference type="Pfam" id="PF17900">
    <property type="entry name" value="Peptidase_M1_N"/>
    <property type="match status" value="1"/>
</dbReference>
<evidence type="ECO:0000256" key="11">
    <source>
        <dbReference type="ARBA" id="ARBA00022723"/>
    </source>
</evidence>
<dbReference type="PANTHER" id="PTHR11533:SF276">
    <property type="entry name" value="GLUTAMYL AMINOPEPTIDASE"/>
    <property type="match status" value="1"/>
</dbReference>
<keyword evidence="11 22" id="KW-0479">Metal-binding</keyword>
<evidence type="ECO:0000313" key="26">
    <source>
        <dbReference type="EMBL" id="KAJ8889378.1"/>
    </source>
</evidence>
<keyword evidence="7" id="KW-1003">Cell membrane</keyword>
<dbReference type="Gene3D" id="2.60.40.1910">
    <property type="match status" value="1"/>
</dbReference>
<keyword evidence="9 22" id="KW-0645">Protease</keyword>
<organism evidence="26 27">
    <name type="scientific">Dryococelus australis</name>
    <dbReference type="NCBI Taxonomy" id="614101"/>
    <lineage>
        <taxon>Eukaryota</taxon>
        <taxon>Metazoa</taxon>
        <taxon>Ecdysozoa</taxon>
        <taxon>Arthropoda</taxon>
        <taxon>Hexapoda</taxon>
        <taxon>Insecta</taxon>
        <taxon>Pterygota</taxon>
        <taxon>Neoptera</taxon>
        <taxon>Polyneoptera</taxon>
        <taxon>Phasmatodea</taxon>
        <taxon>Verophasmatodea</taxon>
        <taxon>Anareolatae</taxon>
        <taxon>Phasmatidae</taxon>
        <taxon>Eurycanthinae</taxon>
        <taxon>Dryococelus</taxon>
    </lineage>
</organism>
<name>A0ABQ9HYC1_9NEOP</name>
<keyword evidence="17 22" id="KW-0482">Metalloprotease</keyword>
<dbReference type="Gene3D" id="1.10.390.10">
    <property type="entry name" value="Neutral Protease Domain 2"/>
    <property type="match status" value="1"/>
</dbReference>
<comment type="cofactor">
    <cofactor evidence="22">
        <name>Zn(2+)</name>
        <dbReference type="ChEBI" id="CHEBI:29105"/>
    </cofactor>
    <text evidence="22">Binds 1 zinc ion per subunit.</text>
</comment>
<evidence type="ECO:0000313" key="27">
    <source>
        <dbReference type="Proteomes" id="UP001159363"/>
    </source>
</evidence>
<evidence type="ECO:0000256" key="12">
    <source>
        <dbReference type="ARBA" id="ARBA00022801"/>
    </source>
</evidence>
<evidence type="ECO:0000256" key="9">
    <source>
        <dbReference type="ARBA" id="ARBA00022670"/>
    </source>
</evidence>
<dbReference type="Gene3D" id="1.25.50.20">
    <property type="match status" value="1"/>
</dbReference>
<dbReference type="EMBL" id="JARBHB010000003">
    <property type="protein sequence ID" value="KAJ8889378.1"/>
    <property type="molecule type" value="Genomic_DNA"/>
</dbReference>
<feature type="domain" description="Peptidase M1 membrane alanine aminopeptidase" evidence="23">
    <location>
        <begin position="307"/>
        <end position="527"/>
    </location>
</feature>
<dbReference type="SUPFAM" id="SSF55486">
    <property type="entry name" value="Metalloproteases ('zincins'), catalytic domain"/>
    <property type="match status" value="1"/>
</dbReference>
<evidence type="ECO:0000259" key="24">
    <source>
        <dbReference type="Pfam" id="PF11838"/>
    </source>
</evidence>
<dbReference type="PRINTS" id="PR00756">
    <property type="entry name" value="ALADIPTASE"/>
</dbReference>
<dbReference type="InterPro" id="IPR045357">
    <property type="entry name" value="Aminopeptidase_N-like_N"/>
</dbReference>
<evidence type="ECO:0000256" key="10">
    <source>
        <dbReference type="ARBA" id="ARBA00022692"/>
    </source>
</evidence>
<evidence type="ECO:0000256" key="22">
    <source>
        <dbReference type="RuleBase" id="RU364040"/>
    </source>
</evidence>
<sequence>MSTSQVKVIWIQDGGHVTSQHCGRLVPYPQPLLREFVESHEDILGTSATAALSSAERNIKWLSNQGQTIISWLQEQNYRLPRYVLPDTYVIRLVPDLSTFTFDGEVSIMVTAAEVTDLITLHANDLDVDNGSISVVSLTSGSGISVVDVVEESRRHLLVIRLNRSLEVGEQCSLAVSYSGYMRDDMYGFYRSYYYRDGQRRWIGSTQFQPTHARRAFPCFDEPAFKAKFNMTISVPAGYHALFNTRKISSVDSDVSTDGRRWEHFEQTPVMSTYLVAFVVSDFVERSNAAGNVSVWQRADAAVQAQYAIQVTQPIVSAMERLVGHDYQLSKLDQAAIPDFSAGAMENWGLVTYRERMILWDEDVSTTADKRSIATVISHEVAHMWFGNVVTLFWWSYTWLNEGFATYFQTFATALVETDWRLEEQFVILHHQVAMASDARETSRPMVHDVSTPLQIASVFDFVNYAKAGSVIRMMEHFLTHDVFLKGLHDYLGTHSYGNTEPDDLYAAMQGASSLTDVSVKVVMDTWATQMGYPLVTVIRNYNTGTIIAEQERFLLSRSTSPTDSHDYKWWIPLSYTNKTAANFDNTAPATWLPADRSQISISGTAATSDWLILNLQETGEYTTVIIGGDQWEVIPAVSRAQLLDDSLNLARAGILEYDVALNLTTYLSRETDYIPWYSALNAFSFLDTRLRGAASEDYQLFTNYVLRLTENRYNSLGFAEGQTDHHTTKLLRALILNWACNLGLDSCVTWARQQLVQQMSNASYRILPDVSRVVYCTALRHGGVNEWNHLWRRYEASNVGTEQVLLISVLGCTAHEAIINRYLTLSISEHSGIRRQDASSVFSAVYSNPEGVSIAFKFLINNYKSISELAHQKHHDTKARPELTVVSLPVIGRMHLMSQHIRVSWMLHFTDAACPQLWDGKALPEHVFVSYPLLAQLA</sequence>
<evidence type="ECO:0000256" key="21">
    <source>
        <dbReference type="ARBA" id="ARBA00023288"/>
    </source>
</evidence>
<keyword evidence="14" id="KW-0106">Calcium</keyword>
<evidence type="ECO:0000256" key="19">
    <source>
        <dbReference type="ARBA" id="ARBA00023157"/>
    </source>
</evidence>
<dbReference type="InterPro" id="IPR014782">
    <property type="entry name" value="Peptidase_M1_dom"/>
</dbReference>
<dbReference type="InterPro" id="IPR042097">
    <property type="entry name" value="Aminopeptidase_N-like_N_sf"/>
</dbReference>
<evidence type="ECO:0000259" key="23">
    <source>
        <dbReference type="Pfam" id="PF01433"/>
    </source>
</evidence>
<evidence type="ECO:0000256" key="5">
    <source>
        <dbReference type="ARBA" id="ARBA00011748"/>
    </source>
</evidence>
<keyword evidence="10" id="KW-0812">Transmembrane</keyword>
<evidence type="ECO:0000256" key="15">
    <source>
        <dbReference type="ARBA" id="ARBA00022968"/>
    </source>
</evidence>
<evidence type="ECO:0000256" key="20">
    <source>
        <dbReference type="ARBA" id="ARBA00023180"/>
    </source>
</evidence>
<comment type="subunit">
    <text evidence="5">Homodimer; disulfide-linked.</text>
</comment>
<dbReference type="InterPro" id="IPR001930">
    <property type="entry name" value="Peptidase_M1"/>
</dbReference>
<keyword evidence="18" id="KW-0472">Membrane</keyword>
<feature type="domain" description="Aminopeptidase N-like N-terminal" evidence="25">
    <location>
        <begin position="86"/>
        <end position="275"/>
    </location>
</feature>
<dbReference type="EC" id="3.4.11.-" evidence="22"/>
<reference evidence="26 27" key="1">
    <citation type="submission" date="2023-02" db="EMBL/GenBank/DDBJ databases">
        <title>LHISI_Scaffold_Assembly.</title>
        <authorList>
            <person name="Stuart O.P."/>
            <person name="Cleave R."/>
            <person name="Magrath M.J.L."/>
            <person name="Mikheyev A.S."/>
        </authorList>
    </citation>
    <scope>NUCLEOTIDE SEQUENCE [LARGE SCALE GENOMIC DNA]</scope>
    <source>
        <strain evidence="26">Daus_M_001</strain>
        <tissue evidence="26">Leg muscle</tissue>
    </source>
</reference>
<keyword evidence="13 22" id="KW-0862">Zinc</keyword>
<keyword evidence="6 22" id="KW-0031">Aminopeptidase</keyword>
<feature type="domain" description="ERAP1-like C-terminal" evidence="24">
    <location>
        <begin position="633"/>
        <end position="870"/>
    </location>
</feature>
<keyword evidence="8" id="KW-0336">GPI-anchor</keyword>
<accession>A0ABQ9HYC1</accession>
<keyword evidence="21" id="KW-0449">Lipoprotein</keyword>
<keyword evidence="20" id="KW-0325">Glycoprotein</keyword>
<dbReference type="SUPFAM" id="SSF63737">
    <property type="entry name" value="Leukotriene A4 hydrolase N-terminal domain"/>
    <property type="match status" value="1"/>
</dbReference>
<evidence type="ECO:0000259" key="25">
    <source>
        <dbReference type="Pfam" id="PF17900"/>
    </source>
</evidence>
<comment type="caution">
    <text evidence="26">The sequence shown here is derived from an EMBL/GenBank/DDBJ whole genome shotgun (WGS) entry which is preliminary data.</text>
</comment>